<keyword evidence="4" id="KW-1185">Reference proteome</keyword>
<protein>
    <recommendedName>
        <fullName evidence="5">Type IV secretion system protein TrbL</fullName>
    </recommendedName>
</protein>
<evidence type="ECO:0000313" key="4">
    <source>
        <dbReference type="Proteomes" id="UP000011513"/>
    </source>
</evidence>
<dbReference type="InterPro" id="IPR045782">
    <property type="entry name" value="TrbL_3"/>
</dbReference>
<sequence length="375" mass="40311">MAESTLGELGTRWFSDIIGVVTNWLRQMLTDGYESINAELFGTTLPQTDGNFVLGTPTNGPWTTIHSAVVGGEITLLALLVLVCTVQAHHFLRIFSVGDSMRARRSKATMWTGVMVIVTWYWIATLALYLIDGFTIALLPPFEALEATMLDFLSVSFVNPVFGFIFAGAGGLTITAVKVALLLRQILLYVYLYGMPVILALKYGTLPVISRIAAGIARRFVPLALMPLPVALLFHVYGLLFTAEYGVSFLPDTALVSYLIAVSLPVTSVYIIWKLFRDAAPLATRTAGQVGSAVATGALIAGFGYTAGPRAAADVVRRGATATAAQTVAQRAGEPTKRTAPHRSSGTAQDNVVSDAYGQHGIPSYRRTENDPGYQ</sequence>
<evidence type="ECO:0008006" key="5">
    <source>
        <dbReference type="Google" id="ProtNLM"/>
    </source>
</evidence>
<feature type="transmembrane region" description="Helical" evidence="2">
    <location>
        <begin position="186"/>
        <end position="204"/>
    </location>
</feature>
<reference evidence="3 4" key="1">
    <citation type="journal article" date="2014" name="PLoS Genet.">
        <title>Phylogenetically driven sequencing of extremely halophilic archaea reveals strategies for static and dynamic osmo-response.</title>
        <authorList>
            <person name="Becker E.A."/>
            <person name="Seitzer P.M."/>
            <person name="Tritt A."/>
            <person name="Larsen D."/>
            <person name="Krusor M."/>
            <person name="Yao A.I."/>
            <person name="Wu D."/>
            <person name="Madern D."/>
            <person name="Eisen J.A."/>
            <person name="Darling A.E."/>
            <person name="Facciotti M.T."/>
        </authorList>
    </citation>
    <scope>NUCLEOTIDE SEQUENCE [LARGE SCALE GENOMIC DNA]</scope>
    <source>
        <strain evidence="3 4">JCM 14848</strain>
    </source>
</reference>
<keyword evidence="2" id="KW-1133">Transmembrane helix</keyword>
<name>M0CV19_HALPD</name>
<dbReference type="Proteomes" id="UP000011513">
    <property type="component" value="Unassembled WGS sequence"/>
</dbReference>
<feature type="region of interest" description="Disordered" evidence="1">
    <location>
        <begin position="326"/>
        <end position="375"/>
    </location>
</feature>
<evidence type="ECO:0000256" key="1">
    <source>
        <dbReference type="SAM" id="MobiDB-lite"/>
    </source>
</evidence>
<feature type="compositionally biased region" description="Polar residues" evidence="1">
    <location>
        <begin position="342"/>
        <end position="352"/>
    </location>
</feature>
<keyword evidence="2" id="KW-0472">Membrane</keyword>
<gene>
    <name evidence="3" type="ORF">C474_16934</name>
</gene>
<comment type="caution">
    <text evidence="3">The sequence shown here is derived from an EMBL/GenBank/DDBJ whole genome shotgun (WGS) entry which is preliminary data.</text>
</comment>
<feature type="compositionally biased region" description="Basic and acidic residues" evidence="1">
    <location>
        <begin position="366"/>
        <end position="375"/>
    </location>
</feature>
<feature type="transmembrane region" description="Helical" evidence="2">
    <location>
        <begin position="65"/>
        <end position="88"/>
    </location>
</feature>
<feature type="transmembrane region" description="Helical" evidence="2">
    <location>
        <begin position="108"/>
        <end position="131"/>
    </location>
</feature>
<dbReference type="InParanoid" id="M0CV19"/>
<dbReference type="RefSeq" id="WP_008388899.1">
    <property type="nucleotide sequence ID" value="NZ_AOIV01000041.1"/>
</dbReference>
<dbReference type="OrthoDB" id="270253at2157"/>
<evidence type="ECO:0000313" key="3">
    <source>
        <dbReference type="EMBL" id="ELZ27055.1"/>
    </source>
</evidence>
<feature type="transmembrane region" description="Helical" evidence="2">
    <location>
        <begin position="255"/>
        <end position="276"/>
    </location>
</feature>
<keyword evidence="2" id="KW-0812">Transmembrane</keyword>
<feature type="transmembrane region" description="Helical" evidence="2">
    <location>
        <begin position="224"/>
        <end position="243"/>
    </location>
</feature>
<feature type="transmembrane region" description="Helical" evidence="2">
    <location>
        <begin position="151"/>
        <end position="174"/>
    </location>
</feature>
<dbReference type="AlphaFoldDB" id="M0CV19"/>
<proteinExistence type="predicted"/>
<accession>M0CV19</accession>
<dbReference type="eggNOG" id="arCOG07767">
    <property type="taxonomic scope" value="Archaea"/>
</dbReference>
<evidence type="ECO:0000256" key="2">
    <source>
        <dbReference type="SAM" id="Phobius"/>
    </source>
</evidence>
<dbReference type="Pfam" id="PF19590">
    <property type="entry name" value="TrbL_3"/>
    <property type="match status" value="1"/>
</dbReference>
<feature type="transmembrane region" description="Helical" evidence="2">
    <location>
        <begin position="288"/>
        <end position="308"/>
    </location>
</feature>
<dbReference type="EMBL" id="AOIV01000041">
    <property type="protein sequence ID" value="ELZ27055.1"/>
    <property type="molecule type" value="Genomic_DNA"/>
</dbReference>
<organism evidence="3 4">
    <name type="scientific">Halogeometricum pallidum JCM 14848</name>
    <dbReference type="NCBI Taxonomy" id="1227487"/>
    <lineage>
        <taxon>Archaea</taxon>
        <taxon>Methanobacteriati</taxon>
        <taxon>Methanobacteriota</taxon>
        <taxon>Stenosarchaea group</taxon>
        <taxon>Halobacteria</taxon>
        <taxon>Halobacteriales</taxon>
        <taxon>Haloferacaceae</taxon>
        <taxon>Halogeometricum</taxon>
    </lineage>
</organism>